<proteinExistence type="inferred from homology"/>
<gene>
    <name evidence="9" type="ordered locus">DGo_PA0009</name>
</gene>
<dbReference type="Proteomes" id="UP000007575">
    <property type="component" value="Plasmid P1"/>
</dbReference>
<keyword evidence="4 7" id="KW-0285">Flavoprotein</keyword>
<keyword evidence="3 7" id="KW-0813">Transport</keyword>
<evidence type="ECO:0000256" key="4">
    <source>
        <dbReference type="ARBA" id="ARBA00022630"/>
    </source>
</evidence>
<evidence type="ECO:0000256" key="3">
    <source>
        <dbReference type="ARBA" id="ARBA00022448"/>
    </source>
</evidence>
<dbReference type="InterPro" id="IPR008254">
    <property type="entry name" value="Flavodoxin/NO_synth"/>
</dbReference>
<dbReference type="InterPro" id="IPR050619">
    <property type="entry name" value="Flavodoxin"/>
</dbReference>
<reference evidence="9 10" key="1">
    <citation type="journal article" date="2012" name="PLoS ONE">
        <title>Genome sequence and transcriptome analysis of the radioresistant bacterium Deinococcus gobiensis: insights into the extreme environmental adaptations.</title>
        <authorList>
            <person name="Yuan M."/>
            <person name="Chen M."/>
            <person name="Zhang W."/>
            <person name="Lu W."/>
            <person name="Wang J."/>
            <person name="Yang M."/>
            <person name="Zhao P."/>
            <person name="Tang R."/>
            <person name="Li X."/>
            <person name="Hao Y."/>
            <person name="Zhou Z."/>
            <person name="Zhan Y."/>
            <person name="Yu H."/>
            <person name="Teng C."/>
            <person name="Yan Y."/>
            <person name="Ping S."/>
            <person name="Wang Y."/>
            <person name="Lin M."/>
        </authorList>
    </citation>
    <scope>NUCLEOTIDE SEQUENCE [LARGE SCALE GENOMIC DNA]</scope>
    <source>
        <strain evidence="10">DSM 21396 / JCM 16679 / CGMCC 1.7299 / I-0</strain>
        <plasmid evidence="9">P1</plasmid>
    </source>
</reference>
<keyword evidence="6 7" id="KW-0249">Electron transport</keyword>
<dbReference type="PIRSF" id="PIRSF038996">
    <property type="entry name" value="FldA"/>
    <property type="match status" value="1"/>
</dbReference>
<dbReference type="PROSITE" id="PS50902">
    <property type="entry name" value="FLAVODOXIN_LIKE"/>
    <property type="match status" value="1"/>
</dbReference>
<evidence type="ECO:0000313" key="10">
    <source>
        <dbReference type="Proteomes" id="UP000007575"/>
    </source>
</evidence>
<evidence type="ECO:0000256" key="2">
    <source>
        <dbReference type="ARBA" id="ARBA00005267"/>
    </source>
</evidence>
<geneLocation type="plasmid" evidence="9 10">
    <name>P1</name>
</geneLocation>
<sequence>MTLLPARSLPAAPRVGIFYSAACKGTGAAAHDLADALFSLTGLSLTLAELTCTAPADLAHYDALLLGCPTCGGELPPDWAAAFPAFQELDLAGRAVGLFGCDDQRASPRTFQDALGILAEAAQVSGARLVGSTAVAGYDFSDSRAVFRGRFIGLALDPATQPDLSGDRVRRWVAGLAHELGWPIRLGA</sequence>
<keyword evidence="9" id="KW-0614">Plasmid</keyword>
<dbReference type="KEGG" id="dgo:DGo_PA0009"/>
<keyword evidence="5 7" id="KW-0288">FMN</keyword>
<dbReference type="PANTHER" id="PTHR42809">
    <property type="entry name" value="FLAVODOXIN 2"/>
    <property type="match status" value="1"/>
</dbReference>
<comment type="similarity">
    <text evidence="2 7">Belongs to the flavodoxin family.</text>
</comment>
<dbReference type="AlphaFoldDB" id="H8H0M6"/>
<dbReference type="Pfam" id="PF00258">
    <property type="entry name" value="Flavodoxin_1"/>
    <property type="match status" value="1"/>
</dbReference>
<dbReference type="PANTHER" id="PTHR42809:SF1">
    <property type="entry name" value="FLAVODOXIN 1"/>
    <property type="match status" value="1"/>
</dbReference>
<dbReference type="InterPro" id="IPR010086">
    <property type="entry name" value="Flavodoxin_lc"/>
</dbReference>
<organism evidence="9 10">
    <name type="scientific">Deinococcus gobiensis (strain DSM 21396 / JCM 16679 / CGMCC 1.7299 / I-0)</name>
    <dbReference type="NCBI Taxonomy" id="745776"/>
    <lineage>
        <taxon>Bacteria</taxon>
        <taxon>Thermotogati</taxon>
        <taxon>Deinococcota</taxon>
        <taxon>Deinococci</taxon>
        <taxon>Deinococcales</taxon>
        <taxon>Deinococcaceae</taxon>
        <taxon>Deinococcus</taxon>
    </lineage>
</organism>
<dbReference type="Gene3D" id="3.40.50.360">
    <property type="match status" value="1"/>
</dbReference>
<evidence type="ECO:0000259" key="8">
    <source>
        <dbReference type="PROSITE" id="PS50902"/>
    </source>
</evidence>
<evidence type="ECO:0000256" key="7">
    <source>
        <dbReference type="PIRNR" id="PIRNR038996"/>
    </source>
</evidence>
<evidence type="ECO:0000313" key="9">
    <source>
        <dbReference type="EMBL" id="AFD26895.1"/>
    </source>
</evidence>
<protein>
    <recommendedName>
        <fullName evidence="7">Flavodoxin</fullName>
    </recommendedName>
</protein>
<dbReference type="RefSeq" id="WP_014695413.1">
    <property type="nucleotide sequence ID" value="NC_017805.1"/>
</dbReference>
<name>H8H0M6_DEIGI</name>
<evidence type="ECO:0000256" key="1">
    <source>
        <dbReference type="ARBA" id="ARBA00001917"/>
    </source>
</evidence>
<dbReference type="EMBL" id="CP002192">
    <property type="protein sequence ID" value="AFD26895.1"/>
    <property type="molecule type" value="Genomic_DNA"/>
</dbReference>
<keyword evidence="10" id="KW-1185">Reference proteome</keyword>
<dbReference type="GO" id="GO:0010181">
    <property type="term" value="F:FMN binding"/>
    <property type="evidence" value="ECO:0007669"/>
    <property type="project" value="UniProtKB-UniRule"/>
</dbReference>
<comment type="function">
    <text evidence="7">Low-potential electron donor to a number of redox enzymes.</text>
</comment>
<dbReference type="HOGENOM" id="CLU_051402_1_0_0"/>
<feature type="domain" description="Flavodoxin-like" evidence="8">
    <location>
        <begin position="15"/>
        <end position="177"/>
    </location>
</feature>
<dbReference type="PATRIC" id="fig|745776.4.peg.3046"/>
<evidence type="ECO:0000256" key="6">
    <source>
        <dbReference type="ARBA" id="ARBA00022982"/>
    </source>
</evidence>
<accession>H8H0M6</accession>
<evidence type="ECO:0000256" key="5">
    <source>
        <dbReference type="ARBA" id="ARBA00022643"/>
    </source>
</evidence>
<comment type="cofactor">
    <cofactor evidence="1 7">
        <name>FMN</name>
        <dbReference type="ChEBI" id="CHEBI:58210"/>
    </cofactor>
</comment>
<dbReference type="InterPro" id="IPR029039">
    <property type="entry name" value="Flavoprotein-like_sf"/>
</dbReference>
<dbReference type="GO" id="GO:0009055">
    <property type="term" value="F:electron transfer activity"/>
    <property type="evidence" value="ECO:0007669"/>
    <property type="project" value="UniProtKB-UniRule"/>
</dbReference>
<dbReference type="SUPFAM" id="SSF52218">
    <property type="entry name" value="Flavoproteins"/>
    <property type="match status" value="1"/>
</dbReference>